<evidence type="ECO:0000313" key="3">
    <source>
        <dbReference type="Proteomes" id="UP001322277"/>
    </source>
</evidence>
<protein>
    <recommendedName>
        <fullName evidence="4">Secreted protein</fullName>
    </recommendedName>
</protein>
<feature type="transmembrane region" description="Helical" evidence="1">
    <location>
        <begin position="31"/>
        <end position="50"/>
    </location>
</feature>
<dbReference type="KEGG" id="cdet:87945258"/>
<evidence type="ECO:0000313" key="2">
    <source>
        <dbReference type="EMBL" id="WQF83741.1"/>
    </source>
</evidence>
<dbReference type="AlphaFoldDB" id="A0AAX4ILE6"/>
<organism evidence="2 3">
    <name type="scientific">Colletotrichum destructivum</name>
    <dbReference type="NCBI Taxonomy" id="34406"/>
    <lineage>
        <taxon>Eukaryota</taxon>
        <taxon>Fungi</taxon>
        <taxon>Dikarya</taxon>
        <taxon>Ascomycota</taxon>
        <taxon>Pezizomycotina</taxon>
        <taxon>Sordariomycetes</taxon>
        <taxon>Hypocreomycetidae</taxon>
        <taxon>Glomerellales</taxon>
        <taxon>Glomerellaceae</taxon>
        <taxon>Colletotrichum</taxon>
        <taxon>Colletotrichum destructivum species complex</taxon>
    </lineage>
</organism>
<keyword evidence="1" id="KW-1133">Transmembrane helix</keyword>
<reference evidence="3" key="1">
    <citation type="journal article" date="2023" name="bioRxiv">
        <title>Complete genome of the Medicago anthracnose fungus, Colletotrichum destructivum, reveals a mini-chromosome-like region within a core chromosome.</title>
        <authorList>
            <person name="Lapalu N."/>
            <person name="Simon A."/>
            <person name="Lu A."/>
            <person name="Plaumann P.-L."/>
            <person name="Amselem J."/>
            <person name="Pigne S."/>
            <person name="Auger A."/>
            <person name="Koch C."/>
            <person name="Dallery J.-F."/>
            <person name="O'Connell R.J."/>
        </authorList>
    </citation>
    <scope>NUCLEOTIDE SEQUENCE [LARGE SCALE GENOMIC DNA]</scope>
    <source>
        <strain evidence="3">CBS 520.97</strain>
    </source>
</reference>
<keyword evidence="1" id="KW-0472">Membrane</keyword>
<dbReference type="Proteomes" id="UP001322277">
    <property type="component" value="Chromosome 5"/>
</dbReference>
<name>A0AAX4ILE6_9PEZI</name>
<evidence type="ECO:0000256" key="1">
    <source>
        <dbReference type="SAM" id="Phobius"/>
    </source>
</evidence>
<dbReference type="GeneID" id="87945258"/>
<keyword evidence="1" id="KW-0812">Transmembrane</keyword>
<gene>
    <name evidence="2" type="ORF">CDEST_08755</name>
</gene>
<dbReference type="EMBL" id="CP137309">
    <property type="protein sequence ID" value="WQF83741.1"/>
    <property type="molecule type" value="Genomic_DNA"/>
</dbReference>
<dbReference type="RefSeq" id="XP_062780965.1">
    <property type="nucleotide sequence ID" value="XM_062924914.1"/>
</dbReference>
<accession>A0AAX4ILE6</accession>
<proteinExistence type="predicted"/>
<keyword evidence="3" id="KW-1185">Reference proteome</keyword>
<evidence type="ECO:0008006" key="4">
    <source>
        <dbReference type="Google" id="ProtNLM"/>
    </source>
</evidence>
<sequence>MWSWCVWTLATGAKSSRPGAKLRRRHRGLSGLRGVAFSTFRSAVGLFYLFHFLRRLTAWAAHCRQLASSAHAAARQVAWEEAPFRCQSA</sequence>